<keyword evidence="2" id="KW-0732">Signal</keyword>
<feature type="chain" id="PRO_5046039977" evidence="2">
    <location>
        <begin position="20"/>
        <end position="654"/>
    </location>
</feature>
<feature type="compositionally biased region" description="Low complexity" evidence="1">
    <location>
        <begin position="40"/>
        <end position="54"/>
    </location>
</feature>
<dbReference type="EMBL" id="JAVNWW010000001">
    <property type="protein sequence ID" value="MDU0808403.1"/>
    <property type="molecule type" value="Genomic_DNA"/>
</dbReference>
<proteinExistence type="predicted"/>
<sequence length="654" mass="74710">MRSIYFLLVFLLLSLQGFSQFTSGQNGVVDPANAGFPNPKTQQKGGQQSSNKSGRAALDDSTKQVYGPQTVHYFLESDAVNSDVVQRRIDTSLTLLHRYLYQERDGFLTTNLGNQGTAYRDVFTRAPKTLGTPMGYQAYMPYAFQADQIRYYQTKSPYSDVTYNLGAGGQTNLNFAFARNVDSLWNVGVEIQRLVADKNLTDAAFKSGDLSLTGQWGVLLHTNLTSRNKRYRLLGHVNYFDQGTNDQGGIRLTSGQTPADALKYIDNTALLADSKSQSNDQFLKLHLYHEFIGFKGLQLFQQLDAETRKVKFRDLAFQTNLATGFYPRTYINYIQAPASDSLYNENQWRSYSHKSGIKGIFRQFTYRAHIKQRYWSAYNPLNQMTMDKLENYAGLWLRQQVGKSIDFQAEGEYLIGSDYLLKASLRSPWFWASYQRTSLSPTLANQWVYNTSFRWENNFKNIEFDQLAGGVELTTKHFYLKPSVTIQRLGSWVYHDSLATPTQAKEAIAVFRTSVALGGNFGRFEWQSQVNANTQTGPDVMRMPSLVANLNLALNVQYKKLLYMQFGLDVIGQSAYYGDTYQPAIQQYHLQNRYELPAYVQVDPYVSLRINRVRLFFKMANVTQGLLTDNYYSAYLYPAMGRGFAFGVKWLLFD</sequence>
<organism evidence="3 4">
    <name type="scientific">Aquirufa regiilacus</name>
    <dbReference type="NCBI Taxonomy" id="3024868"/>
    <lineage>
        <taxon>Bacteria</taxon>
        <taxon>Pseudomonadati</taxon>
        <taxon>Bacteroidota</taxon>
        <taxon>Cytophagia</taxon>
        <taxon>Cytophagales</taxon>
        <taxon>Flectobacillaceae</taxon>
        <taxon>Aquirufa</taxon>
    </lineage>
</organism>
<feature type="region of interest" description="Disordered" evidence="1">
    <location>
        <begin position="30"/>
        <end position="61"/>
    </location>
</feature>
<comment type="caution">
    <text evidence="3">The sequence shown here is derived from an EMBL/GenBank/DDBJ whole genome shotgun (WGS) entry which is preliminary data.</text>
</comment>
<reference evidence="3 4" key="1">
    <citation type="submission" date="2023-09" db="EMBL/GenBank/DDBJ databases">
        <title>Aquirufa genomes.</title>
        <authorList>
            <person name="Pitt A."/>
        </authorList>
    </citation>
    <scope>NUCLEOTIDE SEQUENCE [LARGE SCALE GENOMIC DNA]</scope>
    <source>
        <strain evidence="3 4">LEOWEIH-7C</strain>
    </source>
</reference>
<accession>A0ABU3TRC3</accession>
<evidence type="ECO:0000256" key="2">
    <source>
        <dbReference type="SAM" id="SignalP"/>
    </source>
</evidence>
<dbReference type="Proteomes" id="UP001249959">
    <property type="component" value="Unassembled WGS sequence"/>
</dbReference>
<evidence type="ECO:0000256" key="1">
    <source>
        <dbReference type="SAM" id="MobiDB-lite"/>
    </source>
</evidence>
<dbReference type="Pfam" id="PF14121">
    <property type="entry name" value="Porin_10"/>
    <property type="match status" value="1"/>
</dbReference>
<keyword evidence="4" id="KW-1185">Reference proteome</keyword>
<evidence type="ECO:0000313" key="4">
    <source>
        <dbReference type="Proteomes" id="UP001249959"/>
    </source>
</evidence>
<name>A0ABU3TRC3_9BACT</name>
<dbReference type="RefSeq" id="WP_315575223.1">
    <property type="nucleotide sequence ID" value="NZ_JARDXH010000002.1"/>
</dbReference>
<evidence type="ECO:0000313" key="3">
    <source>
        <dbReference type="EMBL" id="MDU0808403.1"/>
    </source>
</evidence>
<feature type="signal peptide" evidence="2">
    <location>
        <begin position="1"/>
        <end position="19"/>
    </location>
</feature>
<dbReference type="InterPro" id="IPR025631">
    <property type="entry name" value="Porin_10"/>
</dbReference>
<gene>
    <name evidence="3" type="ORF">PQG45_05070</name>
</gene>
<protein>
    <submittedName>
        <fullName evidence="3">Porin</fullName>
    </submittedName>
</protein>